<evidence type="ECO:0000256" key="1">
    <source>
        <dbReference type="SAM" id="SignalP"/>
    </source>
</evidence>
<evidence type="ECO:0000313" key="3">
    <source>
        <dbReference type="Proteomes" id="UP001156831"/>
    </source>
</evidence>
<sequence length="180" mass="18810">MTARLRPGLTALLAFVLIGCAGARGDVTAGQGPTFIVVRHAEKLAAPADDPDLDTRGQARAESLARLLAGTRLAAIYATGYRRTRATVAPVAARQALTPRTYDARLPASAFAAQLRGAHPEGTVLVAGHSNTVPDIVAALCGCETEPMPETEYDRVSVIRSGPDGPVLEVSRYEAAGPRP</sequence>
<keyword evidence="1" id="KW-0732">Signal</keyword>
<dbReference type="InterPro" id="IPR029033">
    <property type="entry name" value="His_PPase_superfam"/>
</dbReference>
<reference evidence="2 3" key="1">
    <citation type="submission" date="2023-04" db="EMBL/GenBank/DDBJ databases">
        <title>Luteimonas sp. M1R5S18.</title>
        <authorList>
            <person name="Sun J.-Q."/>
        </authorList>
    </citation>
    <scope>NUCLEOTIDE SEQUENCE [LARGE SCALE GENOMIC DNA]</scope>
    <source>
        <strain evidence="2 3">M1R5S18</strain>
    </source>
</reference>
<name>A0ABT6JEL7_9GAMM</name>
<gene>
    <name evidence="2" type="ORF">QFW80_01050</name>
</gene>
<dbReference type="Proteomes" id="UP001156831">
    <property type="component" value="Unassembled WGS sequence"/>
</dbReference>
<dbReference type="CDD" id="cd07040">
    <property type="entry name" value="HP"/>
    <property type="match status" value="1"/>
</dbReference>
<keyword evidence="3" id="KW-1185">Reference proteome</keyword>
<dbReference type="SUPFAM" id="SSF53254">
    <property type="entry name" value="Phosphoglycerate mutase-like"/>
    <property type="match status" value="1"/>
</dbReference>
<comment type="caution">
    <text evidence="2">The sequence shown here is derived from an EMBL/GenBank/DDBJ whole genome shotgun (WGS) entry which is preliminary data.</text>
</comment>
<dbReference type="Gene3D" id="3.40.50.1240">
    <property type="entry name" value="Phosphoglycerate mutase-like"/>
    <property type="match status" value="1"/>
</dbReference>
<evidence type="ECO:0000313" key="2">
    <source>
        <dbReference type="EMBL" id="MDH5829112.1"/>
    </source>
</evidence>
<dbReference type="EMBL" id="JARXRN010000015">
    <property type="protein sequence ID" value="MDH5829112.1"/>
    <property type="molecule type" value="Genomic_DNA"/>
</dbReference>
<dbReference type="Pfam" id="PF00300">
    <property type="entry name" value="His_Phos_1"/>
    <property type="match status" value="1"/>
</dbReference>
<dbReference type="PROSITE" id="PS51257">
    <property type="entry name" value="PROKAR_LIPOPROTEIN"/>
    <property type="match status" value="1"/>
</dbReference>
<proteinExistence type="predicted"/>
<dbReference type="RefSeq" id="WP_280599105.1">
    <property type="nucleotide sequence ID" value="NZ_JARXRN010000015.1"/>
</dbReference>
<organism evidence="2 3">
    <name type="scientific">Luteimonas rhizosphaericola</name>
    <dbReference type="NCBI Taxonomy" id="3042024"/>
    <lineage>
        <taxon>Bacteria</taxon>
        <taxon>Pseudomonadati</taxon>
        <taxon>Pseudomonadota</taxon>
        <taxon>Gammaproteobacteria</taxon>
        <taxon>Lysobacterales</taxon>
        <taxon>Lysobacteraceae</taxon>
        <taxon>Luteimonas</taxon>
    </lineage>
</organism>
<feature type="signal peptide" evidence="1">
    <location>
        <begin position="1"/>
        <end position="23"/>
    </location>
</feature>
<accession>A0ABT6JEL7</accession>
<dbReference type="InterPro" id="IPR013078">
    <property type="entry name" value="His_Pase_superF_clade-1"/>
</dbReference>
<protein>
    <submittedName>
        <fullName evidence="2">Histidine phosphatase family protein</fullName>
    </submittedName>
</protein>
<feature type="chain" id="PRO_5047137910" evidence="1">
    <location>
        <begin position="24"/>
        <end position="180"/>
    </location>
</feature>